<dbReference type="Proteomes" id="UP001529369">
    <property type="component" value="Unassembled WGS sequence"/>
</dbReference>
<gene>
    <name evidence="1" type="ORF">QWZ14_18120</name>
</gene>
<dbReference type="EMBL" id="JAUFPN010000170">
    <property type="protein sequence ID" value="MDN3566291.1"/>
    <property type="molecule type" value="Genomic_DNA"/>
</dbReference>
<protein>
    <submittedName>
        <fullName evidence="1">Uncharacterized protein</fullName>
    </submittedName>
</protein>
<evidence type="ECO:0000313" key="1">
    <source>
        <dbReference type="EMBL" id="MDN3566291.1"/>
    </source>
</evidence>
<evidence type="ECO:0000313" key="2">
    <source>
        <dbReference type="Proteomes" id="UP001529369"/>
    </source>
</evidence>
<proteinExistence type="predicted"/>
<sequence>MSDDNGGAEFQLMEGWMFGVMMFPLAMAEIVRTPPANDPE</sequence>
<organism evidence="1 2">
    <name type="scientific">Paeniroseomonas aquatica</name>
    <dbReference type="NCBI Taxonomy" id="373043"/>
    <lineage>
        <taxon>Bacteria</taxon>
        <taxon>Pseudomonadati</taxon>
        <taxon>Pseudomonadota</taxon>
        <taxon>Alphaproteobacteria</taxon>
        <taxon>Acetobacterales</taxon>
        <taxon>Acetobacteraceae</taxon>
        <taxon>Paeniroseomonas</taxon>
    </lineage>
</organism>
<comment type="caution">
    <text evidence="1">The sequence shown here is derived from an EMBL/GenBank/DDBJ whole genome shotgun (WGS) entry which is preliminary data.</text>
</comment>
<dbReference type="RefSeq" id="WP_290318201.1">
    <property type="nucleotide sequence ID" value="NZ_JAUFPN010000170.1"/>
</dbReference>
<accession>A0ABT8A9I4</accession>
<reference evidence="2" key="1">
    <citation type="journal article" date="2019" name="Int. J. Syst. Evol. Microbiol.">
        <title>The Global Catalogue of Microorganisms (GCM) 10K type strain sequencing project: providing services to taxonomists for standard genome sequencing and annotation.</title>
        <authorList>
            <consortium name="The Broad Institute Genomics Platform"/>
            <consortium name="The Broad Institute Genome Sequencing Center for Infectious Disease"/>
            <person name="Wu L."/>
            <person name="Ma J."/>
        </authorList>
    </citation>
    <scope>NUCLEOTIDE SEQUENCE [LARGE SCALE GENOMIC DNA]</scope>
    <source>
        <strain evidence="2">CECT 7131</strain>
    </source>
</reference>
<name>A0ABT8A9I4_9PROT</name>
<keyword evidence="2" id="KW-1185">Reference proteome</keyword>